<dbReference type="SUPFAM" id="SSF48498">
    <property type="entry name" value="Tetracyclin repressor-like, C-terminal domain"/>
    <property type="match status" value="1"/>
</dbReference>
<keyword evidence="3 5" id="KW-0238">DNA-binding</keyword>
<dbReference type="PANTHER" id="PTHR43479">
    <property type="entry name" value="ACREF/ENVCD OPERON REPRESSOR-RELATED"/>
    <property type="match status" value="1"/>
</dbReference>
<evidence type="ECO:0000256" key="1">
    <source>
        <dbReference type="ARBA" id="ARBA00022491"/>
    </source>
</evidence>
<evidence type="ECO:0000313" key="7">
    <source>
        <dbReference type="EMBL" id="KGR91267.1"/>
    </source>
</evidence>
<reference evidence="7 8" key="1">
    <citation type="submission" date="2014-02" db="EMBL/GenBank/DDBJ databases">
        <title>Draft genome sequence of Lysinibacillus massiliensis CCUG 49529.</title>
        <authorList>
            <person name="Zhang F."/>
            <person name="Wang G."/>
            <person name="Zhang L."/>
        </authorList>
    </citation>
    <scope>NUCLEOTIDE SEQUENCE [LARGE SCALE GENOMIC DNA]</scope>
    <source>
        <strain evidence="7 8">CCUG 49529</strain>
    </source>
</reference>
<dbReference type="InterPro" id="IPR009057">
    <property type="entry name" value="Homeodomain-like_sf"/>
</dbReference>
<accession>A0A0A3JWB5</accession>
<evidence type="ECO:0000256" key="2">
    <source>
        <dbReference type="ARBA" id="ARBA00023015"/>
    </source>
</evidence>
<evidence type="ECO:0000256" key="3">
    <source>
        <dbReference type="ARBA" id="ARBA00023125"/>
    </source>
</evidence>
<dbReference type="PROSITE" id="PS50977">
    <property type="entry name" value="HTH_TETR_2"/>
    <property type="match status" value="1"/>
</dbReference>
<dbReference type="PROSITE" id="PS01081">
    <property type="entry name" value="HTH_TETR_1"/>
    <property type="match status" value="1"/>
</dbReference>
<dbReference type="InterPro" id="IPR036271">
    <property type="entry name" value="Tet_transcr_reg_TetR-rel_C_sf"/>
</dbReference>
<dbReference type="PANTHER" id="PTHR43479:SF11">
    <property type="entry name" value="ACREF_ENVCD OPERON REPRESSOR-RELATED"/>
    <property type="match status" value="1"/>
</dbReference>
<keyword evidence="4" id="KW-0804">Transcription</keyword>
<dbReference type="eggNOG" id="COG3226">
    <property type="taxonomic scope" value="Bacteria"/>
</dbReference>
<evidence type="ECO:0000256" key="4">
    <source>
        <dbReference type="ARBA" id="ARBA00023163"/>
    </source>
</evidence>
<dbReference type="InterPro" id="IPR023772">
    <property type="entry name" value="DNA-bd_HTH_TetR-type_CS"/>
</dbReference>
<dbReference type="OrthoDB" id="9816296at2"/>
<comment type="caution">
    <text evidence="7">The sequence shown here is derived from an EMBL/GenBank/DDBJ whole genome shotgun (WGS) entry which is preliminary data.</text>
</comment>
<keyword evidence="1" id="KW-0678">Repressor</keyword>
<dbReference type="Proteomes" id="UP000030595">
    <property type="component" value="Unassembled WGS sequence"/>
</dbReference>
<dbReference type="Pfam" id="PF13977">
    <property type="entry name" value="TetR_C_6"/>
    <property type="match status" value="1"/>
</dbReference>
<organism evidence="7 8">
    <name type="scientific">Ureibacillus massiliensis 4400831 = CIP 108448 = CCUG 49529</name>
    <dbReference type="NCBI Taxonomy" id="1211035"/>
    <lineage>
        <taxon>Bacteria</taxon>
        <taxon>Bacillati</taxon>
        <taxon>Bacillota</taxon>
        <taxon>Bacilli</taxon>
        <taxon>Bacillales</taxon>
        <taxon>Caryophanaceae</taxon>
        <taxon>Ureibacillus</taxon>
    </lineage>
</organism>
<dbReference type="GO" id="GO:0003677">
    <property type="term" value="F:DNA binding"/>
    <property type="evidence" value="ECO:0007669"/>
    <property type="project" value="UniProtKB-UniRule"/>
</dbReference>
<dbReference type="RefSeq" id="WP_036174044.1">
    <property type="nucleotide sequence ID" value="NZ_AVCZ01000008.1"/>
</dbReference>
<dbReference type="InterPro" id="IPR039538">
    <property type="entry name" value="BetI_C"/>
</dbReference>
<dbReference type="AlphaFoldDB" id="A0A0A3JWB5"/>
<dbReference type="SUPFAM" id="SSF46689">
    <property type="entry name" value="Homeodomain-like"/>
    <property type="match status" value="1"/>
</dbReference>
<evidence type="ECO:0000313" key="8">
    <source>
        <dbReference type="Proteomes" id="UP000030595"/>
    </source>
</evidence>
<keyword evidence="8" id="KW-1185">Reference proteome</keyword>
<dbReference type="Gene3D" id="1.10.357.10">
    <property type="entry name" value="Tetracycline Repressor, domain 2"/>
    <property type="match status" value="1"/>
</dbReference>
<feature type="domain" description="HTH tetR-type" evidence="6">
    <location>
        <begin position="8"/>
        <end position="68"/>
    </location>
</feature>
<keyword evidence="2" id="KW-0805">Transcription regulation</keyword>
<evidence type="ECO:0000256" key="5">
    <source>
        <dbReference type="PROSITE-ProRule" id="PRU00335"/>
    </source>
</evidence>
<name>A0A0A3JWB5_9BACL</name>
<protein>
    <recommendedName>
        <fullName evidence="6">HTH tetR-type domain-containing protein</fullName>
    </recommendedName>
</protein>
<dbReference type="InterPro" id="IPR050624">
    <property type="entry name" value="HTH-type_Tx_Regulator"/>
</dbReference>
<proteinExistence type="predicted"/>
<feature type="DNA-binding region" description="H-T-H motif" evidence="5">
    <location>
        <begin position="31"/>
        <end position="50"/>
    </location>
</feature>
<sequence>MPKIVNHEERKTQIAKATWNVIAKYGLEGASVRSIAKEANLSLGAVRHYFNTQEELLEFAMQLVEEQVRERIIEHTKRPLSLKEITLNILMELVPFENRNIEMQVWLEYVSYKIRKKEVGEDNVYSAVVQLVTKLNDEGVLQENIFLEEEIVHLHALIDGLALHILMGVVPIGEERVRYLIRRELDRLFK</sequence>
<gene>
    <name evidence="7" type="ORF">CD30_06435</name>
</gene>
<dbReference type="InterPro" id="IPR001647">
    <property type="entry name" value="HTH_TetR"/>
</dbReference>
<dbReference type="Pfam" id="PF00440">
    <property type="entry name" value="TetR_N"/>
    <property type="match status" value="1"/>
</dbReference>
<evidence type="ECO:0000259" key="6">
    <source>
        <dbReference type="PROSITE" id="PS50977"/>
    </source>
</evidence>
<dbReference type="EMBL" id="JPVQ01000008">
    <property type="protein sequence ID" value="KGR91267.1"/>
    <property type="molecule type" value="Genomic_DNA"/>
</dbReference>